<organism evidence="2 3">
    <name type="scientific">Rudaeicoccus suwonensis</name>
    <dbReference type="NCBI Taxonomy" id="657409"/>
    <lineage>
        <taxon>Bacteria</taxon>
        <taxon>Bacillati</taxon>
        <taxon>Actinomycetota</taxon>
        <taxon>Actinomycetes</taxon>
        <taxon>Micrococcales</taxon>
        <taxon>Dermacoccaceae</taxon>
        <taxon>Rudaeicoccus</taxon>
    </lineage>
</organism>
<keyword evidence="3" id="KW-1185">Reference proteome</keyword>
<reference evidence="2 3" key="1">
    <citation type="submission" date="2019-06" db="EMBL/GenBank/DDBJ databases">
        <title>Sequencing the genomes of 1000 actinobacteria strains.</title>
        <authorList>
            <person name="Klenk H.-P."/>
        </authorList>
    </citation>
    <scope>NUCLEOTIDE SEQUENCE [LARGE SCALE GENOMIC DNA]</scope>
    <source>
        <strain evidence="2 3">DSM 19560</strain>
    </source>
</reference>
<dbReference type="Proteomes" id="UP000318297">
    <property type="component" value="Unassembled WGS sequence"/>
</dbReference>
<protein>
    <submittedName>
        <fullName evidence="2">Antirestriction protein ArdA</fullName>
    </submittedName>
</protein>
<evidence type="ECO:0000313" key="2">
    <source>
        <dbReference type="EMBL" id="TWE12570.1"/>
    </source>
</evidence>
<comment type="caution">
    <text evidence="2">The sequence shown here is derived from an EMBL/GenBank/DDBJ whole genome shotgun (WGS) entry which is preliminary data.</text>
</comment>
<accession>A0A561EAD6</accession>
<name>A0A561EAD6_9MICO</name>
<dbReference type="RefSeq" id="WP_145226669.1">
    <property type="nucleotide sequence ID" value="NZ_VIVQ01000001.1"/>
</dbReference>
<feature type="region of interest" description="Disordered" evidence="1">
    <location>
        <begin position="1"/>
        <end position="43"/>
    </location>
</feature>
<sequence>MNEYTPRHSRHHHEDSHETQQSTRRDDEPAVGFDPEHLPPQPSIWVATGSEAMTGQWIDATLDPDQLKVALDGRDIYDSIGFGDFHFRPGDNPQLISTIARGIREYGEPFAYWAHLHDGDPGMLASFEDAYLGDYATPADWALAITDAQNILNELRLDIGDLVEFFHFDADAFVENAVDDGHVWIERRDDGRCWVFRTT</sequence>
<dbReference type="AlphaFoldDB" id="A0A561EAD6"/>
<dbReference type="EMBL" id="VIVQ01000001">
    <property type="protein sequence ID" value="TWE12570.1"/>
    <property type="molecule type" value="Genomic_DNA"/>
</dbReference>
<proteinExistence type="predicted"/>
<evidence type="ECO:0000313" key="3">
    <source>
        <dbReference type="Proteomes" id="UP000318297"/>
    </source>
</evidence>
<dbReference type="OrthoDB" id="944647at2"/>
<evidence type="ECO:0000256" key="1">
    <source>
        <dbReference type="SAM" id="MobiDB-lite"/>
    </source>
</evidence>
<gene>
    <name evidence="2" type="ORF">BKA23_1383</name>
</gene>
<feature type="compositionally biased region" description="Basic and acidic residues" evidence="1">
    <location>
        <begin position="12"/>
        <end position="28"/>
    </location>
</feature>